<dbReference type="PANTHER" id="PTHR12549:SF11">
    <property type="entry name" value="LYSINE-SPECIFIC DEMETHYLASE JMJ25"/>
    <property type="match status" value="1"/>
</dbReference>
<dbReference type="InterPro" id="IPR045109">
    <property type="entry name" value="LSDs-like"/>
</dbReference>
<dbReference type="EMBL" id="OX465081">
    <property type="protein sequence ID" value="CAI9284915.1"/>
    <property type="molecule type" value="Genomic_DNA"/>
</dbReference>
<dbReference type="GO" id="GO:0031490">
    <property type="term" value="F:chromatin DNA binding"/>
    <property type="evidence" value="ECO:0007669"/>
    <property type="project" value="TreeGrafter"/>
</dbReference>
<evidence type="ECO:0000313" key="7">
    <source>
        <dbReference type="Proteomes" id="UP001177003"/>
    </source>
</evidence>
<organism evidence="6 7">
    <name type="scientific">Lactuca saligna</name>
    <name type="common">Willowleaf lettuce</name>
    <dbReference type="NCBI Taxonomy" id="75948"/>
    <lineage>
        <taxon>Eukaryota</taxon>
        <taxon>Viridiplantae</taxon>
        <taxon>Streptophyta</taxon>
        <taxon>Embryophyta</taxon>
        <taxon>Tracheophyta</taxon>
        <taxon>Spermatophyta</taxon>
        <taxon>Magnoliopsida</taxon>
        <taxon>eudicotyledons</taxon>
        <taxon>Gunneridae</taxon>
        <taxon>Pentapetalae</taxon>
        <taxon>asterids</taxon>
        <taxon>campanulids</taxon>
        <taxon>Asterales</taxon>
        <taxon>Asteraceae</taxon>
        <taxon>Cichorioideae</taxon>
        <taxon>Cichorieae</taxon>
        <taxon>Lactucinae</taxon>
        <taxon>Lactuca</taxon>
    </lineage>
</organism>
<dbReference type="Proteomes" id="UP001177003">
    <property type="component" value="Chromosome 5"/>
</dbReference>
<evidence type="ECO:0000256" key="5">
    <source>
        <dbReference type="SAM" id="MobiDB-lite"/>
    </source>
</evidence>
<evidence type="ECO:0000256" key="3">
    <source>
        <dbReference type="ARBA" id="ARBA00022723"/>
    </source>
</evidence>
<dbReference type="GO" id="GO:0000785">
    <property type="term" value="C:chromatin"/>
    <property type="evidence" value="ECO:0007669"/>
    <property type="project" value="TreeGrafter"/>
</dbReference>
<dbReference type="Gene3D" id="2.60.120.650">
    <property type="entry name" value="Cupin"/>
    <property type="match status" value="1"/>
</dbReference>
<evidence type="ECO:0000256" key="4">
    <source>
        <dbReference type="ARBA" id="ARBA00023242"/>
    </source>
</evidence>
<reference evidence="6" key="1">
    <citation type="submission" date="2023-04" db="EMBL/GenBank/DDBJ databases">
        <authorList>
            <person name="Vijverberg K."/>
            <person name="Xiong W."/>
            <person name="Schranz E."/>
        </authorList>
    </citation>
    <scope>NUCLEOTIDE SEQUENCE</scope>
</reference>
<keyword evidence="3" id="KW-0479">Metal-binding</keyword>
<dbReference type="GO" id="GO:0000118">
    <property type="term" value="C:histone deacetylase complex"/>
    <property type="evidence" value="ECO:0007669"/>
    <property type="project" value="TreeGrafter"/>
</dbReference>
<comment type="similarity">
    <text evidence="2">Belongs to the JARID1 histone demethylase family.</text>
</comment>
<name>A0AA35Z2W8_LACSI</name>
<feature type="region of interest" description="Disordered" evidence="5">
    <location>
        <begin position="37"/>
        <end position="76"/>
    </location>
</feature>
<evidence type="ECO:0000256" key="1">
    <source>
        <dbReference type="ARBA" id="ARBA00004123"/>
    </source>
</evidence>
<evidence type="ECO:0000256" key="2">
    <source>
        <dbReference type="ARBA" id="ARBA00006801"/>
    </source>
</evidence>
<keyword evidence="4" id="KW-0539">Nucleus</keyword>
<dbReference type="GO" id="GO:0032454">
    <property type="term" value="F:histone H3K9 demethylase activity"/>
    <property type="evidence" value="ECO:0007669"/>
    <property type="project" value="InterPro"/>
</dbReference>
<sequence length="192" mass="22485">MHNAQDQKELDVDKRKMLLLSKLLGRRNKKGIKLLRKRKGSNQRVDGADGNKRKKKKGRKQVISFNSEEGDNQDDTSGTCVVGADLGDGGALLDIFRKEGTPKLKEYLKLHFREFRHSICLPLQQVIHPIHDQTFYLTMDHKRKLKEEFDCDLVGYLEYAWVKIFEYKNMLKFVIVFQYIPSDRKPPPEDHR</sequence>
<comment type="subcellular location">
    <subcellularLocation>
        <location evidence="1">Nucleus</location>
    </subcellularLocation>
</comment>
<dbReference type="GO" id="GO:0046872">
    <property type="term" value="F:metal ion binding"/>
    <property type="evidence" value="ECO:0007669"/>
    <property type="project" value="UniProtKB-KW"/>
</dbReference>
<protein>
    <submittedName>
        <fullName evidence="6">Uncharacterized protein</fullName>
    </submittedName>
</protein>
<dbReference type="GO" id="GO:0003712">
    <property type="term" value="F:transcription coregulator activity"/>
    <property type="evidence" value="ECO:0007669"/>
    <property type="project" value="TreeGrafter"/>
</dbReference>
<keyword evidence="7" id="KW-1185">Reference proteome</keyword>
<dbReference type="PANTHER" id="PTHR12549">
    <property type="entry name" value="JMJC DOMAIN-CONTAINING HISTONE DEMETHYLATION PROTEIN"/>
    <property type="match status" value="1"/>
</dbReference>
<evidence type="ECO:0000313" key="6">
    <source>
        <dbReference type="EMBL" id="CAI9284915.1"/>
    </source>
</evidence>
<gene>
    <name evidence="6" type="ORF">LSALG_LOCUS24413</name>
</gene>
<accession>A0AA35Z2W8</accession>
<dbReference type="GO" id="GO:0006357">
    <property type="term" value="P:regulation of transcription by RNA polymerase II"/>
    <property type="evidence" value="ECO:0007669"/>
    <property type="project" value="TreeGrafter"/>
</dbReference>
<proteinExistence type="inferred from homology"/>
<dbReference type="AlphaFoldDB" id="A0AA35Z2W8"/>